<keyword evidence="6 7" id="KW-0472">Membrane</keyword>
<name>A0ABU9C583_9BURK</name>
<dbReference type="RefSeq" id="WP_341399351.1">
    <property type="nucleotide sequence ID" value="NZ_JBBUTI010000007.1"/>
</dbReference>
<keyword evidence="5 7" id="KW-1133">Transmembrane helix</keyword>
<feature type="transmembrane region" description="Helical" evidence="7">
    <location>
        <begin position="86"/>
        <end position="104"/>
    </location>
</feature>
<evidence type="ECO:0000256" key="6">
    <source>
        <dbReference type="ARBA" id="ARBA00023136"/>
    </source>
</evidence>
<comment type="subcellular location">
    <subcellularLocation>
        <location evidence="1">Membrane</location>
        <topology evidence="1">Multi-pass membrane protein</topology>
    </subcellularLocation>
</comment>
<evidence type="ECO:0000256" key="4">
    <source>
        <dbReference type="ARBA" id="ARBA00022801"/>
    </source>
</evidence>
<evidence type="ECO:0000256" key="3">
    <source>
        <dbReference type="ARBA" id="ARBA00022692"/>
    </source>
</evidence>
<evidence type="ECO:0000256" key="1">
    <source>
        <dbReference type="ARBA" id="ARBA00004141"/>
    </source>
</evidence>
<dbReference type="EMBL" id="JBBUTI010000007">
    <property type="protein sequence ID" value="MEK8047051.1"/>
    <property type="molecule type" value="Genomic_DNA"/>
</dbReference>
<dbReference type="GO" id="GO:0008233">
    <property type="term" value="F:peptidase activity"/>
    <property type="evidence" value="ECO:0007669"/>
    <property type="project" value="UniProtKB-KW"/>
</dbReference>
<dbReference type="SMART" id="SM01160">
    <property type="entry name" value="DUF1751"/>
    <property type="match status" value="1"/>
</dbReference>
<evidence type="ECO:0000256" key="2">
    <source>
        <dbReference type="ARBA" id="ARBA00009045"/>
    </source>
</evidence>
<feature type="domain" description="Peptidase S54 rhomboid" evidence="8">
    <location>
        <begin position="48"/>
        <end position="151"/>
    </location>
</feature>
<dbReference type="GO" id="GO:0006508">
    <property type="term" value="P:proteolysis"/>
    <property type="evidence" value="ECO:0007669"/>
    <property type="project" value="UniProtKB-KW"/>
</dbReference>
<keyword evidence="10" id="KW-1185">Reference proteome</keyword>
<feature type="transmembrane region" description="Helical" evidence="7">
    <location>
        <begin position="204"/>
        <end position="224"/>
    </location>
</feature>
<feature type="transmembrane region" description="Helical" evidence="7">
    <location>
        <begin position="50"/>
        <end position="74"/>
    </location>
</feature>
<dbReference type="Pfam" id="PF01694">
    <property type="entry name" value="Rhomboid"/>
    <property type="match status" value="1"/>
</dbReference>
<comment type="similarity">
    <text evidence="2">Belongs to the peptidase S54 family.</text>
</comment>
<protein>
    <submittedName>
        <fullName evidence="9">Rhomboid family intramembrane serine protease</fullName>
        <ecNumber evidence="9">3.4.21.-</ecNumber>
    </submittedName>
</protein>
<dbReference type="SUPFAM" id="SSF144091">
    <property type="entry name" value="Rhomboid-like"/>
    <property type="match status" value="2"/>
</dbReference>
<accession>A0ABU9C583</accession>
<evidence type="ECO:0000259" key="8">
    <source>
        <dbReference type="Pfam" id="PF01694"/>
    </source>
</evidence>
<keyword evidence="9" id="KW-0645">Protease</keyword>
<keyword evidence="3 7" id="KW-0812">Transmembrane</keyword>
<organism evidence="9 10">
    <name type="scientific">Ideonella margarita</name>
    <dbReference type="NCBI Taxonomy" id="2984191"/>
    <lineage>
        <taxon>Bacteria</taxon>
        <taxon>Pseudomonadati</taxon>
        <taxon>Pseudomonadota</taxon>
        <taxon>Betaproteobacteria</taxon>
        <taxon>Burkholderiales</taxon>
        <taxon>Sphaerotilaceae</taxon>
        <taxon>Ideonella</taxon>
    </lineage>
</organism>
<dbReference type="PANTHER" id="PTHR43731">
    <property type="entry name" value="RHOMBOID PROTEASE"/>
    <property type="match status" value="1"/>
</dbReference>
<comment type="caution">
    <text evidence="9">The sequence shown here is derived from an EMBL/GenBank/DDBJ whole genome shotgun (WGS) entry which is preliminary data.</text>
</comment>
<feature type="transmembrane region" description="Helical" evidence="7">
    <location>
        <begin position="110"/>
        <end position="130"/>
    </location>
</feature>
<reference evidence="9 10" key="1">
    <citation type="submission" date="2024-04" db="EMBL/GenBank/DDBJ databases">
        <title>Novel species of the genus Ideonella isolated from streams.</title>
        <authorList>
            <person name="Lu H."/>
        </authorList>
    </citation>
    <scope>NUCLEOTIDE SEQUENCE [LARGE SCALE GENOMIC DNA]</scope>
    <source>
        <strain evidence="9 10">LYT19W</strain>
    </source>
</reference>
<dbReference type="InterPro" id="IPR022764">
    <property type="entry name" value="Peptidase_S54_rhomboid_dom"/>
</dbReference>
<dbReference type="EC" id="3.4.21.-" evidence="9"/>
<dbReference type="Proteomes" id="UP001379945">
    <property type="component" value="Unassembled WGS sequence"/>
</dbReference>
<dbReference type="PANTHER" id="PTHR43731:SF14">
    <property type="entry name" value="PRESENILIN-ASSOCIATED RHOMBOID-LIKE PROTEIN, MITOCHONDRIAL"/>
    <property type="match status" value="1"/>
</dbReference>
<evidence type="ECO:0000313" key="9">
    <source>
        <dbReference type="EMBL" id="MEK8047051.1"/>
    </source>
</evidence>
<dbReference type="Gene3D" id="1.20.1540.10">
    <property type="entry name" value="Rhomboid-like"/>
    <property type="match status" value="1"/>
</dbReference>
<gene>
    <name evidence="9" type="ORF">AACH00_11865</name>
</gene>
<proteinExistence type="inferred from homology"/>
<sequence length="236" mass="26304">MPSLPPYTKALLLICTAVFCIEQLLGATLPLKLWFALYPINSGGFLPWQPLTYAFLHGDLAHLFFNMLGLWMFGAELERLWGQKRYSQLLLASVLTAAVAQLIVTLLPGRFAPTVGASGALYGLLLAYALMFPRRQFDLVGFLPMVLMMMPGQIFYTLGIVMIVLLMTNRQAIPIPPITVPAKVMVMLFGAIELFQGVLFSNSGIAHFAHLGGMVGAWLMIRYWRGQPPFPKRRGW</sequence>
<keyword evidence="4 9" id="KW-0378">Hydrolase</keyword>
<dbReference type="InterPro" id="IPR050925">
    <property type="entry name" value="Rhomboid_protease_S54"/>
</dbReference>
<dbReference type="InterPro" id="IPR035952">
    <property type="entry name" value="Rhomboid-like_sf"/>
</dbReference>
<evidence type="ECO:0000313" key="10">
    <source>
        <dbReference type="Proteomes" id="UP001379945"/>
    </source>
</evidence>
<evidence type="ECO:0000256" key="7">
    <source>
        <dbReference type="SAM" id="Phobius"/>
    </source>
</evidence>
<evidence type="ECO:0000256" key="5">
    <source>
        <dbReference type="ARBA" id="ARBA00022989"/>
    </source>
</evidence>
<feature type="transmembrane region" description="Helical" evidence="7">
    <location>
        <begin position="142"/>
        <end position="167"/>
    </location>
</feature>